<organism evidence="7 8">
    <name type="scientific">Kocuria coralli</name>
    <dbReference type="NCBI Taxonomy" id="1461025"/>
    <lineage>
        <taxon>Bacteria</taxon>
        <taxon>Bacillati</taxon>
        <taxon>Actinomycetota</taxon>
        <taxon>Actinomycetes</taxon>
        <taxon>Micrococcales</taxon>
        <taxon>Micrococcaceae</taxon>
        <taxon>Kocuria</taxon>
    </lineage>
</organism>
<feature type="domain" description="Chalcone/stilbene synthase N-terminal" evidence="5">
    <location>
        <begin position="13"/>
        <end position="226"/>
    </location>
</feature>
<dbReference type="GO" id="GO:0030639">
    <property type="term" value="P:polyketide biosynthetic process"/>
    <property type="evidence" value="ECO:0007669"/>
    <property type="project" value="TreeGrafter"/>
</dbReference>
<evidence type="ECO:0000256" key="1">
    <source>
        <dbReference type="ARBA" id="ARBA00005531"/>
    </source>
</evidence>
<dbReference type="PANTHER" id="PTHR11877">
    <property type="entry name" value="HYDROXYMETHYLGLUTARYL-COA SYNTHASE"/>
    <property type="match status" value="1"/>
</dbReference>
<name>A0A5J5KYY8_9MICC</name>
<dbReference type="Pfam" id="PF02797">
    <property type="entry name" value="Chal_sti_synt_C"/>
    <property type="match status" value="1"/>
</dbReference>
<dbReference type="GO" id="GO:0016747">
    <property type="term" value="F:acyltransferase activity, transferring groups other than amino-acyl groups"/>
    <property type="evidence" value="ECO:0007669"/>
    <property type="project" value="InterPro"/>
</dbReference>
<evidence type="ECO:0000259" key="5">
    <source>
        <dbReference type="Pfam" id="PF00195"/>
    </source>
</evidence>
<gene>
    <name evidence="7" type="ORF">FCK90_06955</name>
</gene>
<comment type="caution">
    <text evidence="7">The sequence shown here is derived from an EMBL/GenBank/DDBJ whole genome shotgun (WGS) entry which is preliminary data.</text>
</comment>
<evidence type="ECO:0000259" key="6">
    <source>
        <dbReference type="Pfam" id="PF02797"/>
    </source>
</evidence>
<reference evidence="7 8" key="1">
    <citation type="submission" date="2019-05" db="EMBL/GenBank/DDBJ databases">
        <title>Kocuria coralli sp. nov., a novel actinobacterium isolated from coral reef seawater.</title>
        <authorList>
            <person name="Li J."/>
        </authorList>
    </citation>
    <scope>NUCLEOTIDE SEQUENCE [LARGE SCALE GENOMIC DNA]</scope>
    <source>
        <strain evidence="7 8">SCSIO 13007</strain>
    </source>
</reference>
<dbReference type="Gene3D" id="3.40.47.10">
    <property type="match status" value="2"/>
</dbReference>
<feature type="region of interest" description="Disordered" evidence="4">
    <location>
        <begin position="358"/>
        <end position="382"/>
    </location>
</feature>
<dbReference type="RefSeq" id="WP_158033573.1">
    <property type="nucleotide sequence ID" value="NZ_ML708615.1"/>
</dbReference>
<keyword evidence="2" id="KW-0808">Transferase</keyword>
<dbReference type="InterPro" id="IPR011141">
    <property type="entry name" value="Polyketide_synthase_type-III"/>
</dbReference>
<keyword evidence="8" id="KW-1185">Reference proteome</keyword>
<dbReference type="Pfam" id="PF00195">
    <property type="entry name" value="Chal_sti_synt_N"/>
    <property type="match status" value="1"/>
</dbReference>
<comment type="similarity">
    <text evidence="1">Belongs to the thiolase-like superfamily. Chalcone/stilbene synthases family.</text>
</comment>
<dbReference type="InterPro" id="IPR001099">
    <property type="entry name" value="Chalcone/stilbene_synt_N"/>
</dbReference>
<accession>A0A5J5KYY8</accession>
<evidence type="ECO:0000313" key="7">
    <source>
        <dbReference type="EMBL" id="KAA9394550.1"/>
    </source>
</evidence>
<dbReference type="Proteomes" id="UP000325957">
    <property type="component" value="Unassembled WGS sequence"/>
</dbReference>
<dbReference type="PIRSF" id="PIRSF000451">
    <property type="entry name" value="PKS_III"/>
    <property type="match status" value="1"/>
</dbReference>
<dbReference type="OrthoDB" id="9786288at2"/>
<dbReference type="PANTHER" id="PTHR11877:SF46">
    <property type="entry name" value="TYPE III POLYKETIDE SYNTHASE A"/>
    <property type="match status" value="1"/>
</dbReference>
<protein>
    <submittedName>
        <fullName evidence="7">Type III polyketide synthase</fullName>
    </submittedName>
</protein>
<evidence type="ECO:0000256" key="4">
    <source>
        <dbReference type="SAM" id="MobiDB-lite"/>
    </source>
</evidence>
<evidence type="ECO:0000313" key="8">
    <source>
        <dbReference type="Proteomes" id="UP000325957"/>
    </source>
</evidence>
<dbReference type="InterPro" id="IPR016039">
    <property type="entry name" value="Thiolase-like"/>
</dbReference>
<feature type="domain" description="Chalcone/stilbene synthase C-terminal" evidence="6">
    <location>
        <begin position="246"/>
        <end position="400"/>
    </location>
</feature>
<proteinExistence type="inferred from homology"/>
<dbReference type="EMBL" id="SZWF01000006">
    <property type="protein sequence ID" value="KAA9394550.1"/>
    <property type="molecule type" value="Genomic_DNA"/>
</dbReference>
<sequence>MSHSDPRNPAVSVRSIATAVPPTCLAQDDVRDLFAGQEGLSPLARRLVRSVFNASSIEHRYTAVRDLGGAVAEEAEFYDAASGRILTPSTGGRNAVYTREIQPLLVDAAARAIDEAPGLGPADITHVITVSCTGFFAPGPDYVLVRDLGLDRSARRLHVGFMGCYGAFPALRAAVSTCRAEPEATVLIVCAELCTLHLRSSGDSDTIVASSVFGDGAAAAVVSARPAPEGTPLLEIEALETMLTDDGEAEMAWTIGDLGFEMVLSSYVPRILEAQIADVLQPLLDRVPETGGTDWPEIERWAVHPGGRAILDRVQHALGLSDQQLAPSRAVLRDYGNMSSATVLFILRRILHGEDGGGEDGIGGDAGNGIRQGDDAARPAPAPERVAAVAFGPGLTVESALFTRRNAA</sequence>
<evidence type="ECO:0000256" key="3">
    <source>
        <dbReference type="PIRSR" id="PIRSR000451-1"/>
    </source>
</evidence>
<feature type="active site" description="Acyl-thioester intermediate" evidence="3">
    <location>
        <position position="164"/>
    </location>
</feature>
<dbReference type="InterPro" id="IPR012328">
    <property type="entry name" value="Chalcone/stilbene_synt_C"/>
</dbReference>
<dbReference type="SUPFAM" id="SSF53901">
    <property type="entry name" value="Thiolase-like"/>
    <property type="match status" value="2"/>
</dbReference>
<evidence type="ECO:0000256" key="2">
    <source>
        <dbReference type="ARBA" id="ARBA00022679"/>
    </source>
</evidence>
<dbReference type="AlphaFoldDB" id="A0A5J5KYY8"/>
<dbReference type="CDD" id="cd00831">
    <property type="entry name" value="CHS_like"/>
    <property type="match status" value="1"/>
</dbReference>